<accession>A0A0K1Q9P7</accession>
<evidence type="ECO:0000313" key="2">
    <source>
        <dbReference type="EMBL" id="AKV02387.1"/>
    </source>
</evidence>
<sequence length="75" mass="8451">MSMDLSFLLFLRPMPRAATPPENPKPEGGELERAGEVEEAEEGAADDRAPAERIKERGAEETDDDRIDTRLLRER</sequence>
<dbReference type="Proteomes" id="UP000064967">
    <property type="component" value="Chromosome"/>
</dbReference>
<keyword evidence="3" id="KW-1185">Reference proteome</keyword>
<dbReference type="RefSeq" id="WP_146653317.1">
    <property type="nucleotide sequence ID" value="NZ_CP012333.1"/>
</dbReference>
<gene>
    <name evidence="2" type="ORF">AKJ09_09050</name>
</gene>
<dbReference type="STRING" id="1391654.AKJ09_09050"/>
<feature type="region of interest" description="Disordered" evidence="1">
    <location>
        <begin position="1"/>
        <end position="75"/>
    </location>
</feature>
<proteinExistence type="predicted"/>
<dbReference type="EMBL" id="CP012333">
    <property type="protein sequence ID" value="AKV02387.1"/>
    <property type="molecule type" value="Genomic_DNA"/>
</dbReference>
<feature type="compositionally biased region" description="Basic and acidic residues" evidence="1">
    <location>
        <begin position="24"/>
        <end position="36"/>
    </location>
</feature>
<dbReference type="AlphaFoldDB" id="A0A0K1Q9P7"/>
<evidence type="ECO:0000313" key="3">
    <source>
        <dbReference type="Proteomes" id="UP000064967"/>
    </source>
</evidence>
<organism evidence="2 3">
    <name type="scientific">Labilithrix luteola</name>
    <dbReference type="NCBI Taxonomy" id="1391654"/>
    <lineage>
        <taxon>Bacteria</taxon>
        <taxon>Pseudomonadati</taxon>
        <taxon>Myxococcota</taxon>
        <taxon>Polyangia</taxon>
        <taxon>Polyangiales</taxon>
        <taxon>Labilitrichaceae</taxon>
        <taxon>Labilithrix</taxon>
    </lineage>
</organism>
<evidence type="ECO:0000256" key="1">
    <source>
        <dbReference type="SAM" id="MobiDB-lite"/>
    </source>
</evidence>
<reference evidence="2 3" key="1">
    <citation type="submission" date="2015-08" db="EMBL/GenBank/DDBJ databases">
        <authorList>
            <person name="Babu N.S."/>
            <person name="Beckwith C.J."/>
            <person name="Beseler K.G."/>
            <person name="Brison A."/>
            <person name="Carone J.V."/>
            <person name="Caskin T.P."/>
            <person name="Diamond M."/>
            <person name="Durham M.E."/>
            <person name="Foxe J.M."/>
            <person name="Go M."/>
            <person name="Henderson B.A."/>
            <person name="Jones I.B."/>
            <person name="McGettigan J.A."/>
            <person name="Micheletti S.J."/>
            <person name="Nasrallah M.E."/>
            <person name="Ortiz D."/>
            <person name="Piller C.R."/>
            <person name="Privatt S.R."/>
            <person name="Schneider S.L."/>
            <person name="Sharp S."/>
            <person name="Smith T.C."/>
            <person name="Stanton J.D."/>
            <person name="Ullery H.E."/>
            <person name="Wilson R.J."/>
            <person name="Serrano M.G."/>
            <person name="Buck G."/>
            <person name="Lee V."/>
            <person name="Wang Y."/>
            <person name="Carvalho R."/>
            <person name="Voegtly L."/>
            <person name="Shi R."/>
            <person name="Duckworth R."/>
            <person name="Johnson A."/>
            <person name="Loviza R."/>
            <person name="Walstead R."/>
            <person name="Shah Z."/>
            <person name="Kiflezghi M."/>
            <person name="Wade K."/>
            <person name="Ball S.L."/>
            <person name="Bradley K.W."/>
            <person name="Asai D.J."/>
            <person name="Bowman C.A."/>
            <person name="Russell D.A."/>
            <person name="Pope W.H."/>
            <person name="Jacobs-Sera D."/>
            <person name="Hendrix R.W."/>
            <person name="Hatfull G.F."/>
        </authorList>
    </citation>
    <scope>NUCLEOTIDE SEQUENCE [LARGE SCALE GENOMIC DNA]</scope>
    <source>
        <strain evidence="2 3">DSM 27648</strain>
    </source>
</reference>
<dbReference type="KEGG" id="llu:AKJ09_09050"/>
<feature type="compositionally biased region" description="Basic and acidic residues" evidence="1">
    <location>
        <begin position="45"/>
        <end position="60"/>
    </location>
</feature>
<name>A0A0K1Q9P7_9BACT</name>
<protein>
    <submittedName>
        <fullName evidence="2">Uncharacterized protein</fullName>
    </submittedName>
</protein>